<keyword evidence="2" id="KW-1185">Reference proteome</keyword>
<evidence type="ECO:0000313" key="2">
    <source>
        <dbReference type="Proteomes" id="UP001178461"/>
    </source>
</evidence>
<organism evidence="1 2">
    <name type="scientific">Podarcis lilfordi</name>
    <name type="common">Lilford's wall lizard</name>
    <dbReference type="NCBI Taxonomy" id="74358"/>
    <lineage>
        <taxon>Eukaryota</taxon>
        <taxon>Metazoa</taxon>
        <taxon>Chordata</taxon>
        <taxon>Craniata</taxon>
        <taxon>Vertebrata</taxon>
        <taxon>Euteleostomi</taxon>
        <taxon>Lepidosauria</taxon>
        <taxon>Squamata</taxon>
        <taxon>Bifurcata</taxon>
        <taxon>Unidentata</taxon>
        <taxon>Episquamata</taxon>
        <taxon>Laterata</taxon>
        <taxon>Lacertibaenia</taxon>
        <taxon>Lacertidae</taxon>
        <taxon>Podarcis</taxon>
    </lineage>
</organism>
<evidence type="ECO:0000313" key="1">
    <source>
        <dbReference type="EMBL" id="CAI5785630.1"/>
    </source>
</evidence>
<accession>A0AA35KWJ3</accession>
<proteinExistence type="predicted"/>
<dbReference type="AlphaFoldDB" id="A0AA35KWJ3"/>
<protein>
    <submittedName>
        <fullName evidence="1">Uncharacterized protein</fullName>
    </submittedName>
</protein>
<dbReference type="Proteomes" id="UP001178461">
    <property type="component" value="Chromosome 10"/>
</dbReference>
<dbReference type="EMBL" id="OX395135">
    <property type="protein sequence ID" value="CAI5785630.1"/>
    <property type="molecule type" value="Genomic_DNA"/>
</dbReference>
<gene>
    <name evidence="1" type="ORF">PODLI_1B016003</name>
</gene>
<reference evidence="1" key="1">
    <citation type="submission" date="2022-12" db="EMBL/GenBank/DDBJ databases">
        <authorList>
            <person name="Alioto T."/>
            <person name="Alioto T."/>
            <person name="Gomez Garrido J."/>
        </authorList>
    </citation>
    <scope>NUCLEOTIDE SEQUENCE</scope>
</reference>
<name>A0AA35KWJ3_9SAUR</name>
<sequence length="61" mass="6820">MKQTSKIWLIGTANCTCLFTNISNVPGDSLIALDYQLLACFVGTKDSTRKCATPNRYKLQY</sequence>